<dbReference type="GO" id="GO:0051301">
    <property type="term" value="P:cell division"/>
    <property type="evidence" value="ECO:0007669"/>
    <property type="project" value="TreeGrafter"/>
</dbReference>
<dbReference type="InterPro" id="IPR009686">
    <property type="entry name" value="Senescence/spartin_C"/>
</dbReference>
<accession>A0A226F5V8</accession>
<feature type="region of interest" description="Disordered" evidence="1">
    <location>
        <begin position="31"/>
        <end position="52"/>
    </location>
</feature>
<dbReference type="EMBL" id="LNIX01000001">
    <property type="protein sequence ID" value="OXA64266.1"/>
    <property type="molecule type" value="Genomic_DNA"/>
</dbReference>
<comment type="caution">
    <text evidence="3">The sequence shown here is derived from an EMBL/GenBank/DDBJ whole genome shotgun (WGS) entry which is preliminary data.</text>
</comment>
<feature type="compositionally biased region" description="Low complexity" evidence="1">
    <location>
        <begin position="140"/>
        <end position="152"/>
    </location>
</feature>
<dbReference type="PANTHER" id="PTHR21068">
    <property type="entry name" value="SPARTIN"/>
    <property type="match status" value="1"/>
</dbReference>
<feature type="compositionally biased region" description="Low complexity" evidence="1">
    <location>
        <begin position="170"/>
        <end position="193"/>
    </location>
</feature>
<sequence length="776" mass="82459">MRKRDATQMLRRLENLDFVMISDNTLIGDGLGRGMDAPSSSSSSQYQPHHQIKPSCQPAINSWLSYNHPNHLFPLFQILSPLSFLPPPHFTKRTQEEQELWSHLERNWDRKCDAGQMRFPLCGAECDAPSPTAELHQHPHSLSPPTTPITTSKLRRMEDIPSPQPPVRPPRSSGSTSVAAASSNSTSSDTTTTTEDYSFASLARNAFSTTASAQRLDGSGSKEAAFKEYDRALTLIDKAIKLSLSAAHVEEDAGSSSIDIPTQLRITRKHILERVTDLQHEGNNNNNSATGASGPVLEPRQPQFPPAYGELEAALEEIAAAEMEGGTEGLNPLPVHAKEVYFIPGEVQIYFISAEDNVSAPSYPSFLRLVTLEPGGGGLEGAGGVVASSVPAFLQVGDWTYPLVPQHSPLFRSTEGIYIFPDLSSPNLRGSYVGLILPESLPASSRTAFEDTLLSLVGTNAFPPVLEHPATTTATTEEATTTKPEKPPRPPAPATGQVAPLPAAAAQVAGESAERRLSTKIAEGLVSGAEVVSRGLIAGASKTSNLIDRGAAFINSKIEPAREKSVIKPEVKAGMKTAKTVSGKAVQVSGFIVTQVGRGTIALGRYMAPHVHKASTKFLVRASGLDEKEASDRVDSVLEVTTGAVVGFGTVYFGLEHAARTLVSSLATNSVSVVQHRYGDEAGELAGDTAATAGNAALTAWNAKNLAPKAVAKRVAKDTGRLVIKAHQEKRGNKSSGVPGAVAATETTTSGSGQDNEEEDDRTAGNPDSQQKQKSK</sequence>
<dbReference type="Proteomes" id="UP000198287">
    <property type="component" value="Unassembled WGS sequence"/>
</dbReference>
<dbReference type="GO" id="GO:0030514">
    <property type="term" value="P:negative regulation of BMP signaling pathway"/>
    <property type="evidence" value="ECO:0007669"/>
    <property type="project" value="TreeGrafter"/>
</dbReference>
<reference evidence="3 4" key="1">
    <citation type="submission" date="2015-12" db="EMBL/GenBank/DDBJ databases">
        <title>The genome of Folsomia candida.</title>
        <authorList>
            <person name="Faddeeva A."/>
            <person name="Derks M.F."/>
            <person name="Anvar Y."/>
            <person name="Smit S."/>
            <person name="Van Straalen N."/>
            <person name="Roelofs D."/>
        </authorList>
    </citation>
    <scope>NUCLEOTIDE SEQUENCE [LARGE SCALE GENOMIC DNA]</scope>
    <source>
        <strain evidence="3 4">VU population</strain>
        <tissue evidence="3">Whole body</tissue>
    </source>
</reference>
<dbReference type="Pfam" id="PF06911">
    <property type="entry name" value="Senescence"/>
    <property type="match status" value="1"/>
</dbReference>
<dbReference type="OMA" id="RITRKHI"/>
<feature type="compositionally biased region" description="Low complexity" evidence="1">
    <location>
        <begin position="469"/>
        <end position="482"/>
    </location>
</feature>
<dbReference type="PANTHER" id="PTHR21068:SF43">
    <property type="entry name" value="SPARTIN"/>
    <property type="match status" value="1"/>
</dbReference>
<evidence type="ECO:0000256" key="1">
    <source>
        <dbReference type="SAM" id="MobiDB-lite"/>
    </source>
</evidence>
<evidence type="ECO:0000313" key="3">
    <source>
        <dbReference type="EMBL" id="OXA64266.1"/>
    </source>
</evidence>
<gene>
    <name evidence="3" type="ORF">Fcan01_04008</name>
</gene>
<feature type="region of interest" description="Disordered" evidence="1">
    <location>
        <begin position="725"/>
        <end position="776"/>
    </location>
</feature>
<feature type="region of interest" description="Disordered" evidence="1">
    <location>
        <begin position="465"/>
        <end position="497"/>
    </location>
</feature>
<dbReference type="OrthoDB" id="20821at2759"/>
<dbReference type="AlphaFoldDB" id="A0A226F5V8"/>
<proteinExistence type="predicted"/>
<feature type="domain" description="Senescence" evidence="2">
    <location>
        <begin position="524"/>
        <end position="717"/>
    </location>
</feature>
<feature type="region of interest" description="Disordered" evidence="1">
    <location>
        <begin position="130"/>
        <end position="193"/>
    </location>
</feature>
<dbReference type="GO" id="GO:0005886">
    <property type="term" value="C:plasma membrane"/>
    <property type="evidence" value="ECO:0007669"/>
    <property type="project" value="TreeGrafter"/>
</dbReference>
<dbReference type="Gene3D" id="1.20.58.80">
    <property type="entry name" value="Phosphotransferase system, lactose/cellobiose-type IIA subunit"/>
    <property type="match status" value="1"/>
</dbReference>
<evidence type="ECO:0000313" key="4">
    <source>
        <dbReference type="Proteomes" id="UP000198287"/>
    </source>
</evidence>
<name>A0A226F5V8_FOLCA</name>
<dbReference type="InterPro" id="IPR045036">
    <property type="entry name" value="Spartin-like"/>
</dbReference>
<dbReference type="STRING" id="158441.A0A226F5V8"/>
<protein>
    <submittedName>
        <fullName evidence="3">Spartin</fullName>
    </submittedName>
</protein>
<organism evidence="3 4">
    <name type="scientific">Folsomia candida</name>
    <name type="common">Springtail</name>
    <dbReference type="NCBI Taxonomy" id="158441"/>
    <lineage>
        <taxon>Eukaryota</taxon>
        <taxon>Metazoa</taxon>
        <taxon>Ecdysozoa</taxon>
        <taxon>Arthropoda</taxon>
        <taxon>Hexapoda</taxon>
        <taxon>Collembola</taxon>
        <taxon>Entomobryomorpha</taxon>
        <taxon>Isotomoidea</taxon>
        <taxon>Isotomidae</taxon>
        <taxon>Proisotominae</taxon>
        <taxon>Folsomia</taxon>
    </lineage>
</organism>
<feature type="compositionally biased region" description="Polar residues" evidence="1">
    <location>
        <begin position="745"/>
        <end position="754"/>
    </location>
</feature>
<keyword evidence="4" id="KW-1185">Reference proteome</keyword>
<evidence type="ECO:0000259" key="2">
    <source>
        <dbReference type="Pfam" id="PF06911"/>
    </source>
</evidence>
<feature type="compositionally biased region" description="Polar residues" evidence="1">
    <location>
        <begin position="766"/>
        <end position="776"/>
    </location>
</feature>